<dbReference type="AlphaFoldDB" id="A0A7T3RHN2"/>
<evidence type="ECO:0000313" key="1">
    <source>
        <dbReference type="EMBL" id="MDR6049156.1"/>
    </source>
</evidence>
<dbReference type="RefSeq" id="WP_094322402.1">
    <property type="nucleotide sequence ID" value="NZ_AP027805.1"/>
</dbReference>
<geneLocation type="plasmid" evidence="2">
    <name>pCE1537-D</name>
</geneLocation>
<protein>
    <submittedName>
        <fullName evidence="2">Uncharacterized protein</fullName>
    </submittedName>
</protein>
<dbReference type="EMBL" id="MT162142">
    <property type="protein sequence ID" value="QQA03361.1"/>
    <property type="molecule type" value="Genomic_DNA"/>
</dbReference>
<proteinExistence type="predicted"/>
<sequence>MNINAGYEITSKASIIHQIQLIRGITQNLHAKGELWHQLAVDGLMKLCVYLKNGDGEVANRIPHGE</sequence>
<dbReference type="EMBL" id="JANIDP010000156">
    <property type="protein sequence ID" value="MDR6049156.1"/>
    <property type="molecule type" value="Genomic_DNA"/>
</dbReference>
<evidence type="ECO:0000313" key="3">
    <source>
        <dbReference type="Proteomes" id="UP001247581"/>
    </source>
</evidence>
<name>A0A7T3RHN2_ECOLX</name>
<accession>A0A7T3RHN2</accession>
<organism evidence="2">
    <name type="scientific">Escherichia coli</name>
    <dbReference type="NCBI Taxonomy" id="562"/>
    <lineage>
        <taxon>Bacteria</taxon>
        <taxon>Pseudomonadati</taxon>
        <taxon>Pseudomonadota</taxon>
        <taxon>Gammaproteobacteria</taxon>
        <taxon>Enterobacterales</taxon>
        <taxon>Enterobacteriaceae</taxon>
        <taxon>Escherichia</taxon>
    </lineage>
</organism>
<evidence type="ECO:0000313" key="2">
    <source>
        <dbReference type="EMBL" id="QQA03361.1"/>
    </source>
</evidence>
<gene>
    <name evidence="1" type="ORF">NQD80_26065</name>
</gene>
<dbReference type="Proteomes" id="UP001247581">
    <property type="component" value="Unassembled WGS sequence"/>
</dbReference>
<keyword evidence="2" id="KW-0614">Plasmid</keyword>
<reference evidence="2" key="1">
    <citation type="submission" date="2020-03" db="EMBL/GenBank/DDBJ databases">
        <title>Comparative analysis of multidrug resistant Escherichia coli ST216 isolates from silver gulls in Australia.</title>
        <authorList>
            <person name="Tarabai H."/>
            <person name="Wyrsch E.R."/>
            <person name="Bitar I."/>
            <person name="Djordjevic S.P."/>
            <person name="Dolejska M."/>
        </authorList>
    </citation>
    <scope>NUCLEOTIDE SEQUENCE</scope>
    <source>
        <strain evidence="2">CE1537</strain>
        <plasmid evidence="2">pCE1537-D</plasmid>
    </source>
</reference>
<reference evidence="1 3" key="2">
    <citation type="submission" date="2022-07" db="EMBL/GenBank/DDBJ databases">
        <title>The wastewater resistome of Residential Aged Care Facilities indicates a role of antimicrobial stewardship in reducing resistance.</title>
        <authorList>
            <person name="Sapula S."/>
            <person name="Hart B.J."/>
            <person name="Henrietta V."/>
            <person name="Amsalu A."/>
            <person name="Jon W."/>
            <person name="Siderius N."/>
            <person name="Nguyen L."/>
            <person name="Turnidge J."/>
            <person name="Gerber C."/>
        </authorList>
    </citation>
    <scope>NUCLEOTIDE SEQUENCE [LARGE SCALE GENOMIC DNA]</scope>
    <source>
        <strain evidence="1 3">ECA685</strain>
    </source>
</reference>